<evidence type="ECO:0000313" key="5">
    <source>
        <dbReference type="Proteomes" id="UP001165587"/>
    </source>
</evidence>
<feature type="region of interest" description="Disordered" evidence="2">
    <location>
        <begin position="193"/>
        <end position="213"/>
    </location>
</feature>
<keyword evidence="1" id="KW-0238">DNA-binding</keyword>
<dbReference type="GO" id="GO:0003677">
    <property type="term" value="F:DNA binding"/>
    <property type="evidence" value="ECO:0007669"/>
    <property type="project" value="UniProtKB-KW"/>
</dbReference>
<name>A0AA41XCT4_9MICO</name>
<dbReference type="SMART" id="SM00530">
    <property type="entry name" value="HTH_XRE"/>
    <property type="match status" value="1"/>
</dbReference>
<dbReference type="Pfam" id="PF01381">
    <property type="entry name" value="HTH_3"/>
    <property type="match status" value="1"/>
</dbReference>
<evidence type="ECO:0000256" key="2">
    <source>
        <dbReference type="SAM" id="MobiDB-lite"/>
    </source>
</evidence>
<reference evidence="4" key="1">
    <citation type="submission" date="2022-08" db="EMBL/GenBank/DDBJ databases">
        <authorList>
            <person name="Deng Y."/>
            <person name="Han X.-F."/>
            <person name="Zhang Y.-Q."/>
        </authorList>
    </citation>
    <scope>NUCLEOTIDE SEQUENCE</scope>
    <source>
        <strain evidence="4">CPCC 203407</strain>
    </source>
</reference>
<sequence length="230" mass="25063">MTSLSAIGARLKSAREAQNLTLKSLADAMGVTPSLLSQIENDKVQPSLNTLYQLALQLELSVDELLGIESGRDTRRRTGPVQRSEDNPVVELESGVRLELLAGGATGVVEPLMVTYQPHSSTTAGALWSRHAGYDFGVLLEGELTLRLGFEEHVIRAGDSVHFDTTRPHVYLNEAAEPARGVWFTLRTSSEQAAAAADTDPRERRDRISRAKPGSLSDVLNALHNHDDWG</sequence>
<evidence type="ECO:0000313" key="4">
    <source>
        <dbReference type="EMBL" id="MCS5725817.1"/>
    </source>
</evidence>
<dbReference type="Pfam" id="PF07883">
    <property type="entry name" value="Cupin_2"/>
    <property type="match status" value="1"/>
</dbReference>
<dbReference type="InterPro" id="IPR050807">
    <property type="entry name" value="TransReg_Diox_bact_type"/>
</dbReference>
<proteinExistence type="predicted"/>
<dbReference type="InterPro" id="IPR011051">
    <property type="entry name" value="RmlC_Cupin_sf"/>
</dbReference>
<dbReference type="GO" id="GO:0005829">
    <property type="term" value="C:cytosol"/>
    <property type="evidence" value="ECO:0007669"/>
    <property type="project" value="TreeGrafter"/>
</dbReference>
<dbReference type="InterPro" id="IPR001387">
    <property type="entry name" value="Cro/C1-type_HTH"/>
</dbReference>
<gene>
    <name evidence="4" type="ORF">N1028_07890</name>
</gene>
<dbReference type="Proteomes" id="UP001165587">
    <property type="component" value="Unassembled WGS sequence"/>
</dbReference>
<dbReference type="PANTHER" id="PTHR46797">
    <property type="entry name" value="HTH-TYPE TRANSCRIPTIONAL REGULATOR"/>
    <property type="match status" value="1"/>
</dbReference>
<dbReference type="CDD" id="cd02209">
    <property type="entry name" value="cupin_XRE_C"/>
    <property type="match status" value="1"/>
</dbReference>
<accession>A0AA41XCT4</accession>
<dbReference type="SUPFAM" id="SSF47413">
    <property type="entry name" value="lambda repressor-like DNA-binding domains"/>
    <property type="match status" value="1"/>
</dbReference>
<evidence type="ECO:0000259" key="3">
    <source>
        <dbReference type="PROSITE" id="PS50943"/>
    </source>
</evidence>
<dbReference type="InterPro" id="IPR010982">
    <property type="entry name" value="Lambda_DNA-bd_dom_sf"/>
</dbReference>
<dbReference type="CDD" id="cd00093">
    <property type="entry name" value="HTH_XRE"/>
    <property type="match status" value="1"/>
</dbReference>
<dbReference type="InterPro" id="IPR014710">
    <property type="entry name" value="RmlC-like_jellyroll"/>
</dbReference>
<dbReference type="GO" id="GO:0003700">
    <property type="term" value="F:DNA-binding transcription factor activity"/>
    <property type="evidence" value="ECO:0007669"/>
    <property type="project" value="TreeGrafter"/>
</dbReference>
<feature type="compositionally biased region" description="Basic and acidic residues" evidence="2">
    <location>
        <begin position="199"/>
        <end position="209"/>
    </location>
</feature>
<comment type="caution">
    <text evidence="4">The sequence shown here is derived from an EMBL/GenBank/DDBJ whole genome shotgun (WGS) entry which is preliminary data.</text>
</comment>
<dbReference type="Gene3D" id="2.60.120.10">
    <property type="entry name" value="Jelly Rolls"/>
    <property type="match status" value="1"/>
</dbReference>
<feature type="domain" description="HTH cro/C1-type" evidence="3">
    <location>
        <begin position="11"/>
        <end position="65"/>
    </location>
</feature>
<dbReference type="PROSITE" id="PS50943">
    <property type="entry name" value="HTH_CROC1"/>
    <property type="match status" value="1"/>
</dbReference>
<keyword evidence="5" id="KW-1185">Reference proteome</keyword>
<dbReference type="RefSeq" id="WP_259526400.1">
    <property type="nucleotide sequence ID" value="NZ_JANLCK010000003.1"/>
</dbReference>
<dbReference type="InterPro" id="IPR013096">
    <property type="entry name" value="Cupin_2"/>
</dbReference>
<dbReference type="Gene3D" id="1.10.260.40">
    <property type="entry name" value="lambda repressor-like DNA-binding domains"/>
    <property type="match status" value="1"/>
</dbReference>
<organism evidence="4 5">
    <name type="scientific">Herbiconiux oxytropis</name>
    <dbReference type="NCBI Taxonomy" id="2970915"/>
    <lineage>
        <taxon>Bacteria</taxon>
        <taxon>Bacillati</taxon>
        <taxon>Actinomycetota</taxon>
        <taxon>Actinomycetes</taxon>
        <taxon>Micrococcales</taxon>
        <taxon>Microbacteriaceae</taxon>
        <taxon>Herbiconiux</taxon>
    </lineage>
</organism>
<protein>
    <submittedName>
        <fullName evidence="4">Helix-turn-helix domain-containing protein</fullName>
    </submittedName>
</protein>
<dbReference type="AlphaFoldDB" id="A0AA41XCT4"/>
<evidence type="ECO:0000256" key="1">
    <source>
        <dbReference type="ARBA" id="ARBA00023125"/>
    </source>
</evidence>
<dbReference type="EMBL" id="JANLCK010000003">
    <property type="protein sequence ID" value="MCS5725817.1"/>
    <property type="molecule type" value="Genomic_DNA"/>
</dbReference>
<dbReference type="PANTHER" id="PTHR46797:SF1">
    <property type="entry name" value="METHYLPHOSPHONATE SYNTHASE"/>
    <property type="match status" value="1"/>
</dbReference>
<dbReference type="SUPFAM" id="SSF51182">
    <property type="entry name" value="RmlC-like cupins"/>
    <property type="match status" value="1"/>
</dbReference>